<evidence type="ECO:0000313" key="7">
    <source>
        <dbReference type="EMBL" id="MBA4504384.1"/>
    </source>
</evidence>
<comment type="caution">
    <text evidence="7">The sequence shown here is derived from an EMBL/GenBank/DDBJ whole genome shotgun (WGS) entry which is preliminary data.</text>
</comment>
<dbReference type="Pfam" id="PF13454">
    <property type="entry name" value="NAD_binding_9"/>
    <property type="match status" value="1"/>
</dbReference>
<feature type="domain" description="FAD-dependent urate hydroxylase HpyO/Asp monooxygenase CreE-like FAD/NAD(P)-binding" evidence="6">
    <location>
        <begin position="4"/>
        <end position="143"/>
    </location>
</feature>
<reference evidence="7 8" key="1">
    <citation type="submission" date="2020-07" db="EMBL/GenBank/DDBJ databases">
        <authorList>
            <person name="Khare M."/>
        </authorList>
    </citation>
    <scope>NUCLEOTIDE SEQUENCE [LARGE SCALE GENOMIC DNA]</scope>
    <source>
        <strain evidence="7 8">P8776</strain>
    </source>
</reference>
<dbReference type="SUPFAM" id="SSF51419">
    <property type="entry name" value="PLP-binding barrel"/>
    <property type="match status" value="1"/>
</dbReference>
<dbReference type="GO" id="GO:0009089">
    <property type="term" value="P:lysine biosynthetic process via diaminopimelate"/>
    <property type="evidence" value="ECO:0007669"/>
    <property type="project" value="TreeGrafter"/>
</dbReference>
<dbReference type="Gene3D" id="3.20.20.10">
    <property type="entry name" value="Alanine racemase"/>
    <property type="match status" value="1"/>
</dbReference>
<organism evidence="7 8">
    <name type="scientific">Corynebacterium sanguinis</name>
    <dbReference type="NCBI Taxonomy" id="2594913"/>
    <lineage>
        <taxon>Bacteria</taxon>
        <taxon>Bacillati</taxon>
        <taxon>Actinomycetota</taxon>
        <taxon>Actinomycetes</taxon>
        <taxon>Mycobacteriales</taxon>
        <taxon>Corynebacteriaceae</taxon>
        <taxon>Corynebacterium</taxon>
    </lineage>
</organism>
<accession>A0A838WRJ8</accession>
<dbReference type="RefSeq" id="WP_181729518.1">
    <property type="nucleotide sequence ID" value="NZ_JALXLQ010000023.1"/>
</dbReference>
<dbReference type="InterPro" id="IPR042152">
    <property type="entry name" value="Y4yA-like"/>
</dbReference>
<dbReference type="PANTHER" id="PTHR43727:SF2">
    <property type="entry name" value="GROUP IV DECARBOXYLASE"/>
    <property type="match status" value="1"/>
</dbReference>
<evidence type="ECO:0000313" key="8">
    <source>
        <dbReference type="Proteomes" id="UP000580709"/>
    </source>
</evidence>
<evidence type="ECO:0000259" key="6">
    <source>
        <dbReference type="Pfam" id="PF13454"/>
    </source>
</evidence>
<evidence type="ECO:0000256" key="2">
    <source>
        <dbReference type="ARBA" id="ARBA00022793"/>
    </source>
</evidence>
<comment type="cofactor">
    <cofactor evidence="1 4">
        <name>pyridoxal 5'-phosphate</name>
        <dbReference type="ChEBI" id="CHEBI:597326"/>
    </cofactor>
</comment>
<dbReference type="Gene3D" id="2.40.37.10">
    <property type="entry name" value="Lyase, Ornithine Decarboxylase, Chain A, domain 1"/>
    <property type="match status" value="1"/>
</dbReference>
<feature type="modified residue" description="N6-(pyridoxal phosphate)lysine" evidence="4">
    <location>
        <position position="527"/>
    </location>
</feature>
<dbReference type="PROSITE" id="PS00879">
    <property type="entry name" value="ODR_DC_2_2"/>
    <property type="match status" value="1"/>
</dbReference>
<dbReference type="InterPro" id="IPR038732">
    <property type="entry name" value="HpyO/CreE_NAD-binding"/>
</dbReference>
<keyword evidence="2" id="KW-0210">Decarboxylase</keyword>
<dbReference type="SUPFAM" id="SSF50621">
    <property type="entry name" value="Alanine racemase C-terminal domain-like"/>
    <property type="match status" value="1"/>
</dbReference>
<dbReference type="SUPFAM" id="SSF51905">
    <property type="entry name" value="FAD/NAD(P)-binding domain"/>
    <property type="match status" value="1"/>
</dbReference>
<dbReference type="Pfam" id="PF02784">
    <property type="entry name" value="Orn_Arg_deC_N"/>
    <property type="match status" value="1"/>
</dbReference>
<dbReference type="PROSITE" id="PS00878">
    <property type="entry name" value="ODR_DC_2_1"/>
    <property type="match status" value="1"/>
</dbReference>
<dbReference type="EMBL" id="JACEOR010000118">
    <property type="protein sequence ID" value="MBA4504384.1"/>
    <property type="molecule type" value="Genomic_DNA"/>
</dbReference>
<name>A0A838WRJ8_9CORY</name>
<feature type="domain" description="Orn/DAP/Arg decarboxylase 2 N-terminal" evidence="5">
    <location>
        <begin position="506"/>
        <end position="717"/>
    </location>
</feature>
<dbReference type="InterPro" id="IPR029066">
    <property type="entry name" value="PLP-binding_barrel"/>
</dbReference>
<dbReference type="InterPro" id="IPR009006">
    <property type="entry name" value="Ala_racemase/Decarboxylase_C"/>
</dbReference>
<keyword evidence="2" id="KW-0456">Lyase</keyword>
<evidence type="ECO:0000256" key="1">
    <source>
        <dbReference type="ARBA" id="ARBA00001933"/>
    </source>
</evidence>
<dbReference type="Proteomes" id="UP000580709">
    <property type="component" value="Unassembled WGS sequence"/>
</dbReference>
<evidence type="ECO:0000259" key="5">
    <source>
        <dbReference type="Pfam" id="PF02784"/>
    </source>
</evidence>
<dbReference type="InterPro" id="IPR036188">
    <property type="entry name" value="FAD/NAD-bd_sf"/>
</dbReference>
<dbReference type="PRINTS" id="PR01179">
    <property type="entry name" value="ODADCRBXLASE"/>
</dbReference>
<feature type="active site" description="Proton donor" evidence="4">
    <location>
        <position position="835"/>
    </location>
</feature>
<dbReference type="InterPro" id="IPR022657">
    <property type="entry name" value="De-COase2_CS"/>
</dbReference>
<keyword evidence="8" id="KW-1185">Reference proteome</keyword>
<dbReference type="Gene3D" id="3.50.50.60">
    <property type="entry name" value="FAD/NAD(P)-binding domain"/>
    <property type="match status" value="1"/>
</dbReference>
<proteinExistence type="predicted"/>
<evidence type="ECO:0000256" key="3">
    <source>
        <dbReference type="ARBA" id="ARBA00022898"/>
    </source>
</evidence>
<keyword evidence="3 4" id="KW-0663">Pyridoxal phosphate</keyword>
<gene>
    <name evidence="7" type="ORF">H0H28_03375</name>
</gene>
<dbReference type="InterPro" id="IPR022653">
    <property type="entry name" value="De-COase2_pyr-phos_BS"/>
</dbReference>
<protein>
    <submittedName>
        <fullName evidence="7">FAD/NAD(P)-binding protein</fullName>
    </submittedName>
</protein>
<dbReference type="InterPro" id="IPR000183">
    <property type="entry name" value="Orn/DAP/Arg_de-COase"/>
</dbReference>
<dbReference type="CDD" id="cd06842">
    <property type="entry name" value="PLPDE_III_Y4yA_like"/>
    <property type="match status" value="1"/>
</dbReference>
<dbReference type="PANTHER" id="PTHR43727">
    <property type="entry name" value="DIAMINOPIMELATE DECARBOXYLASE"/>
    <property type="match status" value="1"/>
</dbReference>
<dbReference type="GO" id="GO:0008836">
    <property type="term" value="F:diaminopimelate decarboxylase activity"/>
    <property type="evidence" value="ECO:0007669"/>
    <property type="project" value="TreeGrafter"/>
</dbReference>
<dbReference type="InterPro" id="IPR022644">
    <property type="entry name" value="De-COase2_N"/>
</dbReference>
<sequence length="898" mass="96555">MKVAIIGAGPRGLWAAEELMERARQRGARIDLTVFNDGPLETASGIGAFQPTVPQQWLLNVPAHVIETRLGSFNEWRGASDPFAPRREVGRFLSQSWQALVQHVPRGCTVEVRDLKVTELVAVGDRFAVHGSLFDEVLLCTGHAEATPVAGAIAAYPHTNLDAIAPEDVVLVRGAALSFMDVVRYAPARAFFPVTRSGRFMEVKAYPACEPDLGRFSDAITTSASYEEFVSVLTEAARVVLDAQGGSGDVGVVIEGEDFTGDAVAELRASLAAATGERPWTAALAVGYVWRALYPAIIQRASFGGRDTLGGQRFYRLTRVLERVAFGPPPETARDLVDAIDAGRVRTDVLSRGDEDLAELAKEVGASVMVDSVTAAPGVVEGTLVGDLVAAGLAGTYDGVSLIVARDGTVDGQSHLAAAGRMNEGWILGHDTLRRDKHEVIPAWADRVSAAAMAHPGRVHGAPPLTARTENWAADLVANPEACQDLLDTYASPVNVLDPGPMESNINELVEAGKRCGVEVKVFFARKANKGLVFVDAVRDAGHGVDVASYDELRQVLGRGVAGERIIVSAAIKTDHLLRLAIEGSAVISVDNRDEYDRVVALAGENTALVAPRLAPDPSTMAPTRFGERLTAWAEHLSTIEPNVRVVGVHAHLHGYAAADRSATIRECMRLIDSLRAAGHAPEFIDIGGGVPMSYIDDAEQWKDYLEAIESQRAGYAEPFTWKADPLTTTYPYHQSPTRGAWLEEVLGGGVAGELRERGLRLHLEPGRSLLDGCGLILAQVAFVKTRSDGVPLVGVHMNRTQCRTTSDDYLVDPILVKRTPPSDEVEAFLVGAYCIEDEVILRRRIRFPQGVSAGDIIAIPNTAGYFMHILESASHQIPLAKNVVWPSGELDAIDQPS</sequence>
<evidence type="ECO:0000256" key="4">
    <source>
        <dbReference type="PIRSR" id="PIRSR600183-50"/>
    </source>
</evidence>
<dbReference type="AlphaFoldDB" id="A0A838WRJ8"/>